<dbReference type="AlphaFoldDB" id="L8EC74"/>
<proteinExistence type="predicted"/>
<dbReference type="OrthoDB" id="444338at2759"/>
<evidence type="ECO:0000256" key="1">
    <source>
        <dbReference type="SAM" id="MobiDB-lite"/>
    </source>
</evidence>
<name>L8EC74_HUMAN</name>
<protein>
    <submittedName>
        <fullName evidence="2">Alternative protein PLSCR5</fullName>
    </submittedName>
</protein>
<gene>
    <name evidence="2" type="primary">PLSCR5</name>
</gene>
<accession>L8EC74</accession>
<dbReference type="EMBL" id="HF583575">
    <property type="protein sequence ID" value="CCQ43072.1"/>
    <property type="molecule type" value="Genomic_DNA"/>
</dbReference>
<reference evidence="2" key="1">
    <citation type="journal article" date="2013" name="PLoS ONE">
        <title>Direct detection of alternative open reading frames translation products in human significantly expands the proteome.</title>
        <authorList>
            <person name="Vanderperre B."/>
            <person name="Lucier J.-F."/>
            <person name="Motard J."/>
            <person name="Tremblay G."/>
            <person name="Vanderperre S."/>
            <person name="Wisztorski M."/>
            <person name="Salzet M."/>
            <person name="Boisvert F.-M."/>
            <person name="Roucou X."/>
        </authorList>
    </citation>
    <scope>NUCLEOTIDE SEQUENCE</scope>
</reference>
<feature type="region of interest" description="Disordered" evidence="1">
    <location>
        <begin position="1"/>
        <end position="22"/>
    </location>
</feature>
<sequence>MAAESPSAKQFPANSQSPSWSRIFKPVRPDNYTPAGGAAWNDTWY</sequence>
<organism evidence="2">
    <name type="scientific">Homo sapiens</name>
    <name type="common">Human</name>
    <dbReference type="NCBI Taxonomy" id="9606"/>
    <lineage>
        <taxon>Eukaryota</taxon>
        <taxon>Metazoa</taxon>
        <taxon>Chordata</taxon>
        <taxon>Craniata</taxon>
        <taxon>Vertebrata</taxon>
        <taxon>Euteleostomi</taxon>
        <taxon>Mammalia</taxon>
        <taxon>Eutheria</taxon>
        <taxon>Euarchontoglires</taxon>
        <taxon>Primates</taxon>
        <taxon>Haplorrhini</taxon>
        <taxon>Catarrhini</taxon>
        <taxon>Hominidae</taxon>
        <taxon>Homo</taxon>
    </lineage>
</organism>
<evidence type="ECO:0000313" key="2">
    <source>
        <dbReference type="EMBL" id="CCQ43072.1"/>
    </source>
</evidence>